<name>A0A4R4A6N2_MARGR</name>
<dbReference type="RefSeq" id="WP_123141122.1">
    <property type="nucleotide sequence ID" value="NZ_JAKEDQ010000017.1"/>
</dbReference>
<accession>A0A4R4A6N2</accession>
<evidence type="ECO:0000313" key="2">
    <source>
        <dbReference type="Proteomes" id="UP000295247"/>
    </source>
</evidence>
<gene>
    <name evidence="1" type="ORF">EDC29_11017</name>
</gene>
<proteinExistence type="predicted"/>
<dbReference type="EMBL" id="SMDC01000010">
    <property type="protein sequence ID" value="TCW34472.1"/>
    <property type="molecule type" value="Genomic_DNA"/>
</dbReference>
<protein>
    <submittedName>
        <fullName evidence="1">Uncharacterized protein</fullName>
    </submittedName>
</protein>
<comment type="caution">
    <text evidence="1">The sequence shown here is derived from an EMBL/GenBank/DDBJ whole genome shotgun (WGS) entry which is preliminary data.</text>
</comment>
<evidence type="ECO:0000313" key="1">
    <source>
        <dbReference type="EMBL" id="TCW34472.1"/>
    </source>
</evidence>
<dbReference type="Proteomes" id="UP000295247">
    <property type="component" value="Unassembled WGS sequence"/>
</dbReference>
<reference evidence="1 2" key="1">
    <citation type="submission" date="2019-03" db="EMBL/GenBank/DDBJ databases">
        <title>Genomic Encyclopedia of Type Strains, Phase IV (KMG-IV): sequencing the most valuable type-strain genomes for metagenomic binning, comparative biology and taxonomic classification.</title>
        <authorList>
            <person name="Goeker M."/>
        </authorList>
    </citation>
    <scope>NUCLEOTIDE SEQUENCE [LARGE SCALE GENOMIC DNA]</scope>
    <source>
        <strain evidence="1 2">DSM 203</strain>
    </source>
</reference>
<sequence>MDSVDVDRIKEREIPFQELHPNPDQAATAAAFLAEVEGVLATEALSPCLLRVRYDVLQLTLQEIDEALGELGLHLDNGLLPKVRRALYHYTEETQRANLGYPRCKGNCLKQVFAKRYAQIEHGCRDQRPEHWRRYL</sequence>
<dbReference type="AlphaFoldDB" id="A0A4R4A6N2"/>
<organism evidence="1 2">
    <name type="scientific">Marichromatium gracile</name>
    <name type="common">Chromatium gracile</name>
    <dbReference type="NCBI Taxonomy" id="1048"/>
    <lineage>
        <taxon>Bacteria</taxon>
        <taxon>Pseudomonadati</taxon>
        <taxon>Pseudomonadota</taxon>
        <taxon>Gammaproteobacteria</taxon>
        <taxon>Chromatiales</taxon>
        <taxon>Chromatiaceae</taxon>
        <taxon>Marichromatium</taxon>
    </lineage>
</organism>